<dbReference type="EMBL" id="VJZA01000019">
    <property type="protein sequence ID" value="TVT22313.1"/>
    <property type="molecule type" value="Genomic_DNA"/>
</dbReference>
<dbReference type="SMART" id="SM00422">
    <property type="entry name" value="HTH_MERR"/>
    <property type="match status" value="1"/>
</dbReference>
<dbReference type="GO" id="GO:0003677">
    <property type="term" value="F:DNA binding"/>
    <property type="evidence" value="ECO:0007669"/>
    <property type="project" value="UniProtKB-KW"/>
</dbReference>
<dbReference type="PANTHER" id="PTHR30204:SF69">
    <property type="entry name" value="MERR-FAMILY TRANSCRIPTIONAL REGULATOR"/>
    <property type="match status" value="1"/>
</dbReference>
<organism evidence="6 7">
    <name type="scientific">Amycolatopsis acidiphila</name>
    <dbReference type="NCBI Taxonomy" id="715473"/>
    <lineage>
        <taxon>Bacteria</taxon>
        <taxon>Bacillati</taxon>
        <taxon>Actinomycetota</taxon>
        <taxon>Actinomycetes</taxon>
        <taxon>Pseudonocardiales</taxon>
        <taxon>Pseudonocardiaceae</taxon>
        <taxon>Amycolatopsis</taxon>
    </lineage>
</organism>
<evidence type="ECO:0000256" key="2">
    <source>
        <dbReference type="ARBA" id="ARBA00023015"/>
    </source>
</evidence>
<dbReference type="GO" id="GO:0003700">
    <property type="term" value="F:DNA-binding transcription factor activity"/>
    <property type="evidence" value="ECO:0007669"/>
    <property type="project" value="InterPro"/>
</dbReference>
<evidence type="ECO:0000256" key="3">
    <source>
        <dbReference type="ARBA" id="ARBA00023125"/>
    </source>
</evidence>
<evidence type="ECO:0000256" key="4">
    <source>
        <dbReference type="ARBA" id="ARBA00023163"/>
    </source>
</evidence>
<sequence length="250" mass="28344">MSGSERRWTIGELARASGVTVRTLHHYDDIGLLTASERTAAGHRRYLPRDLRRLYRVRALRTLGLSLEEIADLLAESPDDLVTLRGLLETQLRALGDQAARIHHLTRHITGLLSRLDDSSEPGPERFLETLELMSMFETYFTEERREQLARQRAELGPDRIEEAKSRWAKLVEELLPHVEARTPADDPAVRELVRQWDALAAPFHADEGTKAAAQRTWQNNSAAIADTLPWPADRMTALVAYVARVREQG</sequence>
<accession>A0A558ADL8</accession>
<dbReference type="SUPFAM" id="SSF46955">
    <property type="entry name" value="Putative DNA-binding domain"/>
    <property type="match status" value="1"/>
</dbReference>
<evidence type="ECO:0000313" key="6">
    <source>
        <dbReference type="EMBL" id="TVT22313.1"/>
    </source>
</evidence>
<feature type="domain" description="HTH merR-type" evidence="5">
    <location>
        <begin position="7"/>
        <end position="76"/>
    </location>
</feature>
<dbReference type="PROSITE" id="PS50937">
    <property type="entry name" value="HTH_MERR_2"/>
    <property type="match status" value="1"/>
</dbReference>
<keyword evidence="7" id="KW-1185">Reference proteome</keyword>
<dbReference type="AlphaFoldDB" id="A0A558ADL8"/>
<comment type="caution">
    <text evidence="6">The sequence shown here is derived from an EMBL/GenBank/DDBJ whole genome shotgun (WGS) entry which is preliminary data.</text>
</comment>
<dbReference type="OrthoDB" id="9809391at2"/>
<dbReference type="PROSITE" id="PS00552">
    <property type="entry name" value="HTH_MERR_1"/>
    <property type="match status" value="1"/>
</dbReference>
<dbReference type="CDD" id="cd01106">
    <property type="entry name" value="HTH_TipAL-Mta"/>
    <property type="match status" value="1"/>
</dbReference>
<reference evidence="6 7" key="1">
    <citation type="submission" date="2019-07" db="EMBL/GenBank/DDBJ databases">
        <title>New species of Amycolatopsis and Streptomyces.</title>
        <authorList>
            <person name="Duangmal K."/>
            <person name="Teo W.F.A."/>
            <person name="Lipun K."/>
        </authorList>
    </citation>
    <scope>NUCLEOTIDE SEQUENCE [LARGE SCALE GENOMIC DNA]</scope>
    <source>
        <strain evidence="6 7">JCM 30562</strain>
    </source>
</reference>
<evidence type="ECO:0000256" key="1">
    <source>
        <dbReference type="ARBA" id="ARBA00022491"/>
    </source>
</evidence>
<dbReference type="InterPro" id="IPR009061">
    <property type="entry name" value="DNA-bd_dom_put_sf"/>
</dbReference>
<dbReference type="RefSeq" id="WP_144638387.1">
    <property type="nucleotide sequence ID" value="NZ_BNAX01000006.1"/>
</dbReference>
<dbReference type="InterPro" id="IPR047057">
    <property type="entry name" value="MerR_fam"/>
</dbReference>
<keyword evidence="1" id="KW-0678">Repressor</keyword>
<keyword evidence="4" id="KW-0804">Transcription</keyword>
<dbReference type="Pfam" id="PF13411">
    <property type="entry name" value="MerR_1"/>
    <property type="match status" value="1"/>
</dbReference>
<gene>
    <name evidence="6" type="ORF">FNH06_14165</name>
</gene>
<proteinExistence type="predicted"/>
<dbReference type="InterPro" id="IPR000551">
    <property type="entry name" value="MerR-type_HTH_dom"/>
</dbReference>
<dbReference type="PRINTS" id="PR00040">
    <property type="entry name" value="HTHMERR"/>
</dbReference>
<keyword evidence="2" id="KW-0805">Transcription regulation</keyword>
<dbReference type="Gene3D" id="1.10.1660.10">
    <property type="match status" value="1"/>
</dbReference>
<dbReference type="Proteomes" id="UP000318578">
    <property type="component" value="Unassembled WGS sequence"/>
</dbReference>
<dbReference type="PANTHER" id="PTHR30204">
    <property type="entry name" value="REDOX-CYCLING DRUG-SENSING TRANSCRIPTIONAL ACTIVATOR SOXR"/>
    <property type="match status" value="1"/>
</dbReference>
<evidence type="ECO:0000313" key="7">
    <source>
        <dbReference type="Proteomes" id="UP000318578"/>
    </source>
</evidence>
<name>A0A558ADL8_9PSEU</name>
<protein>
    <submittedName>
        <fullName evidence="6">MerR family transcriptional regulator</fullName>
    </submittedName>
</protein>
<keyword evidence="3" id="KW-0238">DNA-binding</keyword>
<evidence type="ECO:0000259" key="5">
    <source>
        <dbReference type="PROSITE" id="PS50937"/>
    </source>
</evidence>